<organism evidence="1 2">
    <name type="scientific">Acacia crassicarpa</name>
    <name type="common">northern wattle</name>
    <dbReference type="NCBI Taxonomy" id="499986"/>
    <lineage>
        <taxon>Eukaryota</taxon>
        <taxon>Viridiplantae</taxon>
        <taxon>Streptophyta</taxon>
        <taxon>Embryophyta</taxon>
        <taxon>Tracheophyta</taxon>
        <taxon>Spermatophyta</taxon>
        <taxon>Magnoliopsida</taxon>
        <taxon>eudicotyledons</taxon>
        <taxon>Gunneridae</taxon>
        <taxon>Pentapetalae</taxon>
        <taxon>rosids</taxon>
        <taxon>fabids</taxon>
        <taxon>Fabales</taxon>
        <taxon>Fabaceae</taxon>
        <taxon>Caesalpinioideae</taxon>
        <taxon>mimosoid clade</taxon>
        <taxon>Acacieae</taxon>
        <taxon>Acacia</taxon>
    </lineage>
</organism>
<name>A0AAE1JMN9_9FABA</name>
<evidence type="ECO:0000313" key="2">
    <source>
        <dbReference type="Proteomes" id="UP001293593"/>
    </source>
</evidence>
<proteinExistence type="predicted"/>
<keyword evidence="2" id="KW-1185">Reference proteome</keyword>
<dbReference type="AlphaFoldDB" id="A0AAE1JMN9"/>
<gene>
    <name evidence="1" type="ORF">QN277_020954</name>
</gene>
<comment type="caution">
    <text evidence="1">The sequence shown here is derived from an EMBL/GenBank/DDBJ whole genome shotgun (WGS) entry which is preliminary data.</text>
</comment>
<accession>A0AAE1JMN9</accession>
<evidence type="ECO:0000313" key="1">
    <source>
        <dbReference type="EMBL" id="KAK4272388.1"/>
    </source>
</evidence>
<dbReference type="Proteomes" id="UP001293593">
    <property type="component" value="Unassembled WGS sequence"/>
</dbReference>
<dbReference type="EMBL" id="JAWXYG010000005">
    <property type="protein sequence ID" value="KAK4272388.1"/>
    <property type="molecule type" value="Genomic_DNA"/>
</dbReference>
<protein>
    <submittedName>
        <fullName evidence="1">Uncharacterized protein</fullName>
    </submittedName>
</protein>
<sequence>MSLKYGNIRSAPGKFGISFTVPDRVTAEITGKKTVMGRHPMRISRIPSGGPPELHKLVEEAEKGSLPLTLHKRKGGLLNKMTKKKKLDYKRAYHRSRFNDWYVEVFYFDNCSETQASDETQTSDPSN</sequence>
<reference evidence="1" key="1">
    <citation type="submission" date="2023-10" db="EMBL/GenBank/DDBJ databases">
        <title>Chromosome-level genome of the transformable northern wattle, Acacia crassicarpa.</title>
        <authorList>
            <person name="Massaro I."/>
            <person name="Sinha N.R."/>
            <person name="Poethig S."/>
            <person name="Leichty A.R."/>
        </authorList>
    </citation>
    <scope>NUCLEOTIDE SEQUENCE</scope>
    <source>
        <strain evidence="1">Acra3RX</strain>
        <tissue evidence="1">Leaf</tissue>
    </source>
</reference>